<organism evidence="2 3">
    <name type="scientific">Datura stramonium</name>
    <name type="common">Jimsonweed</name>
    <name type="synonym">Common thornapple</name>
    <dbReference type="NCBI Taxonomy" id="4076"/>
    <lineage>
        <taxon>Eukaryota</taxon>
        <taxon>Viridiplantae</taxon>
        <taxon>Streptophyta</taxon>
        <taxon>Embryophyta</taxon>
        <taxon>Tracheophyta</taxon>
        <taxon>Spermatophyta</taxon>
        <taxon>Magnoliopsida</taxon>
        <taxon>eudicotyledons</taxon>
        <taxon>Gunneridae</taxon>
        <taxon>Pentapetalae</taxon>
        <taxon>asterids</taxon>
        <taxon>lamiids</taxon>
        <taxon>Solanales</taxon>
        <taxon>Solanaceae</taxon>
        <taxon>Solanoideae</taxon>
        <taxon>Datureae</taxon>
        <taxon>Datura</taxon>
    </lineage>
</organism>
<dbReference type="Proteomes" id="UP000823775">
    <property type="component" value="Unassembled WGS sequence"/>
</dbReference>
<gene>
    <name evidence="2" type="ORF">HAX54_043639</name>
</gene>
<name>A0ABS8SNR2_DATST</name>
<sequence length="170" mass="19619">MTGGKCEFSDIARDMQPRIWWGTMRTTMQSPRVGINLAGRMRSTSNKMRVNGLNDKAKYDEGGNNVTQRRQSDDKTLSDQGRKYKERSTIWELVCHCARNKSGRAGMGIHFDSRRELPKVGNRYTWNDRQGVDRVFSKIDWVFVNAERLLRCRTSSNFMVKALGDHCPPK</sequence>
<comment type="caution">
    <text evidence="2">The sequence shown here is derived from an EMBL/GenBank/DDBJ whole genome shotgun (WGS) entry which is preliminary data.</text>
</comment>
<accession>A0ABS8SNR2</accession>
<evidence type="ECO:0000313" key="3">
    <source>
        <dbReference type="Proteomes" id="UP000823775"/>
    </source>
</evidence>
<evidence type="ECO:0000313" key="2">
    <source>
        <dbReference type="EMBL" id="MCD7460491.1"/>
    </source>
</evidence>
<keyword evidence="3" id="KW-1185">Reference proteome</keyword>
<evidence type="ECO:0000256" key="1">
    <source>
        <dbReference type="SAM" id="MobiDB-lite"/>
    </source>
</evidence>
<reference evidence="2 3" key="1">
    <citation type="journal article" date="2021" name="BMC Genomics">
        <title>Datura genome reveals duplications of psychoactive alkaloid biosynthetic genes and high mutation rate following tissue culture.</title>
        <authorList>
            <person name="Rajewski A."/>
            <person name="Carter-House D."/>
            <person name="Stajich J."/>
            <person name="Litt A."/>
        </authorList>
    </citation>
    <scope>NUCLEOTIDE SEQUENCE [LARGE SCALE GENOMIC DNA]</scope>
    <source>
        <strain evidence="2">AR-01</strain>
    </source>
</reference>
<protein>
    <submittedName>
        <fullName evidence="2">Uncharacterized protein</fullName>
    </submittedName>
</protein>
<feature type="compositionally biased region" description="Basic and acidic residues" evidence="1">
    <location>
        <begin position="70"/>
        <end position="81"/>
    </location>
</feature>
<dbReference type="EMBL" id="JACEIK010000655">
    <property type="protein sequence ID" value="MCD7460491.1"/>
    <property type="molecule type" value="Genomic_DNA"/>
</dbReference>
<feature type="region of interest" description="Disordered" evidence="1">
    <location>
        <begin position="54"/>
        <end position="81"/>
    </location>
</feature>
<proteinExistence type="predicted"/>